<dbReference type="SUPFAM" id="SSF55073">
    <property type="entry name" value="Nucleotide cyclase"/>
    <property type="match status" value="1"/>
</dbReference>
<dbReference type="Gene3D" id="3.30.70.270">
    <property type="match status" value="1"/>
</dbReference>
<organism evidence="4 5">
    <name type="scientific">Agarivorans aestuarii</name>
    <dbReference type="NCBI Taxonomy" id="1563703"/>
    <lineage>
        <taxon>Bacteria</taxon>
        <taxon>Pseudomonadati</taxon>
        <taxon>Pseudomonadota</taxon>
        <taxon>Gammaproteobacteria</taxon>
        <taxon>Alteromonadales</taxon>
        <taxon>Alteromonadaceae</taxon>
        <taxon>Agarivorans</taxon>
    </lineage>
</organism>
<dbReference type="InterPro" id="IPR035919">
    <property type="entry name" value="EAL_sf"/>
</dbReference>
<feature type="transmembrane region" description="Helical" evidence="1">
    <location>
        <begin position="259"/>
        <end position="279"/>
    </location>
</feature>
<name>A0ABU7G0G6_9ALTE</name>
<dbReference type="InterPro" id="IPR043128">
    <property type="entry name" value="Rev_trsase/Diguanyl_cyclase"/>
</dbReference>
<evidence type="ECO:0000259" key="3">
    <source>
        <dbReference type="PROSITE" id="PS50887"/>
    </source>
</evidence>
<evidence type="ECO:0000313" key="5">
    <source>
        <dbReference type="Proteomes" id="UP001310248"/>
    </source>
</evidence>
<dbReference type="Gene3D" id="3.20.20.450">
    <property type="entry name" value="EAL domain"/>
    <property type="match status" value="1"/>
</dbReference>
<dbReference type="Gene3D" id="3.40.190.10">
    <property type="entry name" value="Periplasmic binding protein-like II"/>
    <property type="match status" value="2"/>
</dbReference>
<dbReference type="SMART" id="SM00267">
    <property type="entry name" value="GGDEF"/>
    <property type="match status" value="1"/>
</dbReference>
<dbReference type="InterPro" id="IPR050706">
    <property type="entry name" value="Cyclic-di-GMP_PDE-like"/>
</dbReference>
<dbReference type="Pfam" id="PF00990">
    <property type="entry name" value="GGDEF"/>
    <property type="match status" value="1"/>
</dbReference>
<comment type="caution">
    <text evidence="4">The sequence shown here is derived from an EMBL/GenBank/DDBJ whole genome shotgun (WGS) entry which is preliminary data.</text>
</comment>
<accession>A0ABU7G0G6</accession>
<feature type="domain" description="EAL" evidence="2">
    <location>
        <begin position="473"/>
        <end position="726"/>
    </location>
</feature>
<dbReference type="EMBL" id="JAYDYW010000004">
    <property type="protein sequence ID" value="MEE1672755.1"/>
    <property type="molecule type" value="Genomic_DNA"/>
</dbReference>
<dbReference type="InterPro" id="IPR029787">
    <property type="entry name" value="Nucleotide_cyclase"/>
</dbReference>
<keyword evidence="1" id="KW-1133">Transmembrane helix</keyword>
<dbReference type="SUPFAM" id="SSF141868">
    <property type="entry name" value="EAL domain-like"/>
    <property type="match status" value="1"/>
</dbReference>
<feature type="domain" description="GGDEF" evidence="3">
    <location>
        <begin position="327"/>
        <end position="465"/>
    </location>
</feature>
<dbReference type="SUPFAM" id="SSF53850">
    <property type="entry name" value="Periplasmic binding protein-like II"/>
    <property type="match status" value="1"/>
</dbReference>
<proteinExistence type="predicted"/>
<dbReference type="PANTHER" id="PTHR33121">
    <property type="entry name" value="CYCLIC DI-GMP PHOSPHODIESTERASE PDEF"/>
    <property type="match status" value="1"/>
</dbReference>
<dbReference type="RefSeq" id="WP_329774671.1">
    <property type="nucleotide sequence ID" value="NZ_JAYDYW010000004.1"/>
</dbReference>
<sequence length="737" mass="83514">MVGCCWSLGANAYIVNASEYQWLEDNPEIRVAVVADRLPLETLDQAGSPQGYAVEALNQLAFQTRLKLKYTAYPNISEAILALQHGQVDMLSSASSHRRLSPFVNYTLTTWVQPLALFHPLENARIANMNQLAGKNVAAVAGSSAHEALLSKYPDVKVIVYANLLDALLSVVEQQSVALLAGSDEVAANLRAHPQWRLQQAFQLEHGMLHRFAIREDWQPLVDLMNRGILSFEADYSEQTYRRWQAYAANSAQAGQFSYWWLLGVLLLLSIAGSAFVLVRQHLKKANNKTLQLREQLDYWKNHDEVTSLPNRRHITRLLTNWLDDATPLSVLMFDFPRQNEVFENFGQRLGEVTKEAYAKRVQKSLRKHYPEAQLAYWYHHYFVVVVPNINKDKEVIEIAKQIVQSCRGWLRLEQLQLLTRCHVGYCSYHPRREALHSDTLLANTFTALNHAVKTGVSVCRYRPDLSQAGLVKLTLESKLRRAIGNNELDLFFQPQYCLKTNKVIGAEVLLRWFTDDGAISPDEFVPVAEETGLVLQLDKWVFQNAMRFMARFSSQLPEGFKLSVNFSAATVSLGHAEKIAINYAKQWQVNPQRICIEITESAMMEQPTEAKASIQRMRDAGFGIAIDDFGTGYSSMAYLKHLPVTVLKIDRAFVSGLEENLSDQHIVKAMVMIARSMKYQVLIEGIETQVQANLASVLGCEQAQGYFFARPQPEADFVKNYLPKTSTKENLRLVVN</sequence>
<reference evidence="5" key="1">
    <citation type="submission" date="2023-07" db="EMBL/GenBank/DDBJ databases">
        <title>Draft genome sequence of Agarivorans aestuarii strain ZMCS4, a CAZymes producing bacteria isolated from the marine brown algae Clodostephus spongiosus.</title>
        <authorList>
            <person name="Lorente B."/>
            <person name="Cabral C."/>
            <person name="Frias J."/>
            <person name="Faria J."/>
            <person name="Toubarro D."/>
        </authorList>
    </citation>
    <scope>NUCLEOTIDE SEQUENCE [LARGE SCALE GENOMIC DNA]</scope>
    <source>
        <strain evidence="5">ZMCS4</strain>
    </source>
</reference>
<keyword evidence="1" id="KW-0812">Transmembrane</keyword>
<protein>
    <submittedName>
        <fullName evidence="4">EAL domain-containing protein</fullName>
    </submittedName>
</protein>
<dbReference type="InterPro" id="IPR001638">
    <property type="entry name" value="Solute-binding_3/MltF_N"/>
</dbReference>
<dbReference type="Proteomes" id="UP001310248">
    <property type="component" value="Unassembled WGS sequence"/>
</dbReference>
<dbReference type="Pfam" id="PF00563">
    <property type="entry name" value="EAL"/>
    <property type="match status" value="1"/>
</dbReference>
<dbReference type="InterPro" id="IPR001633">
    <property type="entry name" value="EAL_dom"/>
</dbReference>
<dbReference type="PROSITE" id="PS50887">
    <property type="entry name" value="GGDEF"/>
    <property type="match status" value="1"/>
</dbReference>
<keyword evidence="1" id="KW-0472">Membrane</keyword>
<dbReference type="SMART" id="SM00052">
    <property type="entry name" value="EAL"/>
    <property type="match status" value="1"/>
</dbReference>
<dbReference type="InterPro" id="IPR000160">
    <property type="entry name" value="GGDEF_dom"/>
</dbReference>
<evidence type="ECO:0000256" key="1">
    <source>
        <dbReference type="SAM" id="Phobius"/>
    </source>
</evidence>
<dbReference type="SMART" id="SM00062">
    <property type="entry name" value="PBPb"/>
    <property type="match status" value="1"/>
</dbReference>
<evidence type="ECO:0000259" key="2">
    <source>
        <dbReference type="PROSITE" id="PS50883"/>
    </source>
</evidence>
<dbReference type="PANTHER" id="PTHR33121:SF70">
    <property type="entry name" value="SIGNALING PROTEIN YKOW"/>
    <property type="match status" value="1"/>
</dbReference>
<evidence type="ECO:0000313" key="4">
    <source>
        <dbReference type="EMBL" id="MEE1672755.1"/>
    </source>
</evidence>
<dbReference type="CDD" id="cd01948">
    <property type="entry name" value="EAL"/>
    <property type="match status" value="1"/>
</dbReference>
<dbReference type="Pfam" id="PF00497">
    <property type="entry name" value="SBP_bac_3"/>
    <property type="match status" value="1"/>
</dbReference>
<gene>
    <name evidence="4" type="ORF">SNR37_002165</name>
</gene>
<keyword evidence="5" id="KW-1185">Reference proteome</keyword>
<dbReference type="PROSITE" id="PS50883">
    <property type="entry name" value="EAL"/>
    <property type="match status" value="1"/>
</dbReference>
<dbReference type="CDD" id="cd01007">
    <property type="entry name" value="PBP2_BvgS_HisK_like"/>
    <property type="match status" value="1"/>
</dbReference>